<evidence type="ECO:0000313" key="3">
    <source>
        <dbReference type="Proteomes" id="UP000663400"/>
    </source>
</evidence>
<dbReference type="Proteomes" id="UP000663400">
    <property type="component" value="Chromosome"/>
</dbReference>
<accession>A0ABX7RDX0</accession>
<dbReference type="EMBL" id="CP071517">
    <property type="protein sequence ID" value="QSX75631.1"/>
    <property type="molecule type" value="Genomic_DNA"/>
</dbReference>
<dbReference type="RefSeq" id="WP_200604987.1">
    <property type="nucleotide sequence ID" value="NZ_CP071517.1"/>
</dbReference>
<proteinExistence type="predicted"/>
<organism evidence="2 3">
    <name type="scientific">Lysobacter arenosi</name>
    <dbReference type="NCBI Taxonomy" id="2795387"/>
    <lineage>
        <taxon>Bacteria</taxon>
        <taxon>Pseudomonadati</taxon>
        <taxon>Pseudomonadota</taxon>
        <taxon>Gammaproteobacteria</taxon>
        <taxon>Lysobacterales</taxon>
        <taxon>Lysobacteraceae</taxon>
        <taxon>Lysobacter</taxon>
    </lineage>
</organism>
<evidence type="ECO:0000256" key="1">
    <source>
        <dbReference type="SAM" id="SignalP"/>
    </source>
</evidence>
<feature type="signal peptide" evidence="1">
    <location>
        <begin position="1"/>
        <end position="22"/>
    </location>
</feature>
<keyword evidence="1" id="KW-0732">Signal</keyword>
<reference evidence="2 3" key="1">
    <citation type="submission" date="2021-02" db="EMBL/GenBank/DDBJ databases">
        <title>Lysobacter arenosi sp. nov., isolated from soil of gangwondo yeongwol, south Korea.</title>
        <authorList>
            <person name="Kim K.R."/>
            <person name="Kim K.H."/>
            <person name="Jeon C.O."/>
        </authorList>
    </citation>
    <scope>NUCLEOTIDE SEQUENCE [LARGE SCALE GENOMIC DNA]</scope>
    <source>
        <strain evidence="2 3">R7</strain>
    </source>
</reference>
<sequence>MKLASLAMALTLVIAAPAPAAAAEAQEISVESLAGLLRMPTDSLRTILGTPSGLTLEARAEHDFTRATQRLASENVALERVGHNLRLTYRPAQVPARFTRVKSNRCARSTAEVCTTVYQPEPGAVRVGDASTASATP</sequence>
<protein>
    <recommendedName>
        <fullName evidence="4">Secretin/TonB short N-terminal domain-containing protein</fullName>
    </recommendedName>
</protein>
<evidence type="ECO:0008006" key="4">
    <source>
        <dbReference type="Google" id="ProtNLM"/>
    </source>
</evidence>
<keyword evidence="3" id="KW-1185">Reference proteome</keyword>
<evidence type="ECO:0000313" key="2">
    <source>
        <dbReference type="EMBL" id="QSX75631.1"/>
    </source>
</evidence>
<name>A0ABX7RDX0_9GAMM</name>
<feature type="chain" id="PRO_5045423482" description="Secretin/TonB short N-terminal domain-containing protein" evidence="1">
    <location>
        <begin position="23"/>
        <end position="137"/>
    </location>
</feature>
<gene>
    <name evidence="2" type="ORF">HIV01_003625</name>
</gene>